<evidence type="ECO:0000313" key="3">
    <source>
        <dbReference type="Proteomes" id="UP000324222"/>
    </source>
</evidence>
<feature type="compositionally biased region" description="Low complexity" evidence="1">
    <location>
        <begin position="83"/>
        <end position="92"/>
    </location>
</feature>
<feature type="compositionally biased region" description="Polar residues" evidence="1">
    <location>
        <begin position="1"/>
        <end position="12"/>
    </location>
</feature>
<evidence type="ECO:0000256" key="1">
    <source>
        <dbReference type="SAM" id="MobiDB-lite"/>
    </source>
</evidence>
<accession>A0A5B7I8J7</accession>
<organism evidence="2 3">
    <name type="scientific">Portunus trituberculatus</name>
    <name type="common">Swimming crab</name>
    <name type="synonym">Neptunus trituberculatus</name>
    <dbReference type="NCBI Taxonomy" id="210409"/>
    <lineage>
        <taxon>Eukaryota</taxon>
        <taxon>Metazoa</taxon>
        <taxon>Ecdysozoa</taxon>
        <taxon>Arthropoda</taxon>
        <taxon>Crustacea</taxon>
        <taxon>Multicrustacea</taxon>
        <taxon>Malacostraca</taxon>
        <taxon>Eumalacostraca</taxon>
        <taxon>Eucarida</taxon>
        <taxon>Decapoda</taxon>
        <taxon>Pleocyemata</taxon>
        <taxon>Brachyura</taxon>
        <taxon>Eubrachyura</taxon>
        <taxon>Portunoidea</taxon>
        <taxon>Portunidae</taxon>
        <taxon>Portuninae</taxon>
        <taxon>Portunus</taxon>
    </lineage>
</organism>
<dbReference type="AlphaFoldDB" id="A0A5B7I8J7"/>
<proteinExistence type="predicted"/>
<reference evidence="2 3" key="1">
    <citation type="submission" date="2019-05" db="EMBL/GenBank/DDBJ databases">
        <title>Another draft genome of Portunus trituberculatus and its Hox gene families provides insights of decapod evolution.</title>
        <authorList>
            <person name="Jeong J.-H."/>
            <person name="Song I."/>
            <person name="Kim S."/>
            <person name="Choi T."/>
            <person name="Kim D."/>
            <person name="Ryu S."/>
            <person name="Kim W."/>
        </authorList>
    </citation>
    <scope>NUCLEOTIDE SEQUENCE [LARGE SCALE GENOMIC DNA]</scope>
    <source>
        <tissue evidence="2">Muscle</tissue>
    </source>
</reference>
<dbReference type="Proteomes" id="UP000324222">
    <property type="component" value="Unassembled WGS sequence"/>
</dbReference>
<gene>
    <name evidence="2" type="ORF">E2C01_072294</name>
</gene>
<dbReference type="EMBL" id="VSRR010046861">
    <property type="protein sequence ID" value="MPC77827.1"/>
    <property type="molecule type" value="Genomic_DNA"/>
</dbReference>
<comment type="caution">
    <text evidence="2">The sequence shown here is derived from an EMBL/GenBank/DDBJ whole genome shotgun (WGS) entry which is preliminary data.</text>
</comment>
<evidence type="ECO:0000313" key="2">
    <source>
        <dbReference type="EMBL" id="MPC77827.1"/>
    </source>
</evidence>
<keyword evidence="3" id="KW-1185">Reference proteome</keyword>
<sequence length="145" mass="15334">MRPSTEEVTNARDNAASPALQPASTQTPSGPAIHQPPLYLLSLSLTPNPSPHLLPACLFSYFSFLVVPSPSSPPSPRVPTVHLSSPGSSPRGLSPPPPLTHCLVCEGGACHVTKTRTQKRSALSPRLFLNATEMVSRVLKSAFSC</sequence>
<feature type="region of interest" description="Disordered" evidence="1">
    <location>
        <begin position="1"/>
        <end position="31"/>
    </location>
</feature>
<name>A0A5B7I8J7_PORTR</name>
<protein>
    <submittedName>
        <fullName evidence="2">Uncharacterized protein</fullName>
    </submittedName>
</protein>
<feature type="region of interest" description="Disordered" evidence="1">
    <location>
        <begin position="69"/>
        <end position="95"/>
    </location>
</feature>